<evidence type="ECO:0000313" key="3">
    <source>
        <dbReference type="Proteomes" id="UP000190675"/>
    </source>
</evidence>
<dbReference type="EMBL" id="LT670818">
    <property type="protein sequence ID" value="SHH07797.1"/>
    <property type="molecule type" value="Genomic_DNA"/>
</dbReference>
<evidence type="ECO:0000259" key="1">
    <source>
        <dbReference type="Pfam" id="PF12697"/>
    </source>
</evidence>
<feature type="domain" description="AB hydrolase-1" evidence="1">
    <location>
        <begin position="104"/>
        <end position="320"/>
    </location>
</feature>
<sequence length="337" mass="36348">MTIIITGLGMMHVIPNVKTTLCEAEVLNTRRMQKRMAKKPVSSVRTRKFGRLQKYFGGSPTVQHSPRSIGNLDMKNFKASLAVAAALALAAIAAPANADALKNIVLVHGAWVDASGWKPVYEILVNEGFRVTMVQEPETSFADDVAAAKRILDLQDGPTLLVGHSYGGSIITEAGVHPNVAGLVYVAAHAPDVGEDEGTLGKKTPSILAKTDGAIRKTPDEFTYLNPAEFPRLFAPDLPRERAEFVARSQVLAAAKVFSAPLTAAAWKSKPSWGIVAGGDKIINPDLERWYYTRAKSHTTEIKGASHSVYESHAKEVAAVITDAARKVEKYAAHAQE</sequence>
<gene>
    <name evidence="2" type="ORF">SAMN05444169_5618</name>
</gene>
<dbReference type="Proteomes" id="UP000190675">
    <property type="component" value="Chromosome I"/>
</dbReference>
<dbReference type="Gene3D" id="3.40.50.1820">
    <property type="entry name" value="alpha/beta hydrolase"/>
    <property type="match status" value="1"/>
</dbReference>
<protein>
    <submittedName>
        <fullName evidence="2">Pimeloyl-ACP methyl ester carboxylesterase</fullName>
    </submittedName>
</protein>
<reference evidence="2 3" key="1">
    <citation type="submission" date="2016-11" db="EMBL/GenBank/DDBJ databases">
        <authorList>
            <person name="Jaros S."/>
            <person name="Januszkiewicz K."/>
            <person name="Wedrychowicz H."/>
        </authorList>
    </citation>
    <scope>NUCLEOTIDE SEQUENCE [LARGE SCALE GENOMIC DNA]</scope>
    <source>
        <strain evidence="2 3">GAS242</strain>
    </source>
</reference>
<dbReference type="Pfam" id="PF12697">
    <property type="entry name" value="Abhydrolase_6"/>
    <property type="match status" value="1"/>
</dbReference>
<proteinExistence type="predicted"/>
<accession>A0A1M5Q0J7</accession>
<dbReference type="SUPFAM" id="SSF53474">
    <property type="entry name" value="alpha/beta-Hydrolases"/>
    <property type="match status" value="1"/>
</dbReference>
<name>A0A1M5Q0J7_9BRAD</name>
<evidence type="ECO:0000313" key="2">
    <source>
        <dbReference type="EMBL" id="SHH07797.1"/>
    </source>
</evidence>
<dbReference type="InterPro" id="IPR052897">
    <property type="entry name" value="Sec-Metab_Biosynth_Hydrolase"/>
</dbReference>
<dbReference type="AlphaFoldDB" id="A0A1M5Q0J7"/>
<dbReference type="PANTHER" id="PTHR37017">
    <property type="entry name" value="AB HYDROLASE-1 DOMAIN-CONTAINING PROTEIN-RELATED"/>
    <property type="match status" value="1"/>
</dbReference>
<dbReference type="PANTHER" id="PTHR37017:SF11">
    <property type="entry name" value="ESTERASE_LIPASE_THIOESTERASE DOMAIN-CONTAINING PROTEIN"/>
    <property type="match status" value="1"/>
</dbReference>
<dbReference type="InterPro" id="IPR029058">
    <property type="entry name" value="AB_hydrolase_fold"/>
</dbReference>
<dbReference type="InterPro" id="IPR000073">
    <property type="entry name" value="AB_hydrolase_1"/>
</dbReference>
<organism evidence="2 3">
    <name type="scientific">Bradyrhizobium erythrophlei</name>
    <dbReference type="NCBI Taxonomy" id="1437360"/>
    <lineage>
        <taxon>Bacteria</taxon>
        <taxon>Pseudomonadati</taxon>
        <taxon>Pseudomonadota</taxon>
        <taxon>Alphaproteobacteria</taxon>
        <taxon>Hyphomicrobiales</taxon>
        <taxon>Nitrobacteraceae</taxon>
        <taxon>Bradyrhizobium</taxon>
    </lineage>
</organism>